<dbReference type="PANTHER" id="PTHR34145">
    <property type="entry name" value="OS02G0105600 PROTEIN"/>
    <property type="match status" value="1"/>
</dbReference>
<keyword evidence="5" id="KW-0539">Nucleus</keyword>
<dbReference type="Pfam" id="PF00646">
    <property type="entry name" value="F-box"/>
    <property type="match status" value="1"/>
</dbReference>
<accession>A0A1E5WBF8</accession>
<dbReference type="PROSITE" id="PS50181">
    <property type="entry name" value="FBOX"/>
    <property type="match status" value="1"/>
</dbReference>
<keyword evidence="3" id="KW-0238">DNA-binding</keyword>
<evidence type="ECO:0000313" key="10">
    <source>
        <dbReference type="Proteomes" id="UP000095767"/>
    </source>
</evidence>
<organism evidence="9 10">
    <name type="scientific">Dichanthelium oligosanthes</name>
    <dbReference type="NCBI Taxonomy" id="888268"/>
    <lineage>
        <taxon>Eukaryota</taxon>
        <taxon>Viridiplantae</taxon>
        <taxon>Streptophyta</taxon>
        <taxon>Embryophyta</taxon>
        <taxon>Tracheophyta</taxon>
        <taxon>Spermatophyta</taxon>
        <taxon>Magnoliopsida</taxon>
        <taxon>Liliopsida</taxon>
        <taxon>Poales</taxon>
        <taxon>Poaceae</taxon>
        <taxon>PACMAD clade</taxon>
        <taxon>Panicoideae</taxon>
        <taxon>Panicodae</taxon>
        <taxon>Paniceae</taxon>
        <taxon>Dichantheliinae</taxon>
        <taxon>Dichanthelium</taxon>
    </lineage>
</organism>
<dbReference type="InterPro" id="IPR032675">
    <property type="entry name" value="LRR_dom_sf"/>
</dbReference>
<dbReference type="PRINTS" id="PR00404">
    <property type="entry name" value="MADSDOMAIN"/>
</dbReference>
<dbReference type="Proteomes" id="UP000095767">
    <property type="component" value="Unassembled WGS sequence"/>
</dbReference>
<dbReference type="EMBL" id="LWDX02014380">
    <property type="protein sequence ID" value="OEL34753.1"/>
    <property type="molecule type" value="Genomic_DNA"/>
</dbReference>
<dbReference type="InterPro" id="IPR002100">
    <property type="entry name" value="TF_MADSbox"/>
</dbReference>
<dbReference type="GO" id="GO:0045944">
    <property type="term" value="P:positive regulation of transcription by RNA polymerase II"/>
    <property type="evidence" value="ECO:0007669"/>
    <property type="project" value="InterPro"/>
</dbReference>
<name>A0A1E5WBF8_9POAL</name>
<evidence type="ECO:0000256" key="4">
    <source>
        <dbReference type="ARBA" id="ARBA00023163"/>
    </source>
</evidence>
<protein>
    <submittedName>
        <fullName evidence="9">Agamous-like MADS-box protein AGL80</fullName>
    </submittedName>
</protein>
<dbReference type="InterPro" id="IPR036047">
    <property type="entry name" value="F-box-like_dom_sf"/>
</dbReference>
<dbReference type="PROSITE" id="PS50066">
    <property type="entry name" value="MADS_BOX_2"/>
    <property type="match status" value="1"/>
</dbReference>
<proteinExistence type="predicted"/>
<dbReference type="Pfam" id="PF24758">
    <property type="entry name" value="LRR_At5g56370"/>
    <property type="match status" value="1"/>
</dbReference>
<dbReference type="SUPFAM" id="SSF81383">
    <property type="entry name" value="F-box domain"/>
    <property type="match status" value="1"/>
</dbReference>
<dbReference type="InterPro" id="IPR033897">
    <property type="entry name" value="SRF-like_MADS-box"/>
</dbReference>
<dbReference type="SMART" id="SM00432">
    <property type="entry name" value="MADS"/>
    <property type="match status" value="1"/>
</dbReference>
<dbReference type="InterPro" id="IPR001810">
    <property type="entry name" value="F-box_dom"/>
</dbReference>
<dbReference type="InterPro" id="IPR053772">
    <property type="entry name" value="At1g61320/At1g61330-like"/>
</dbReference>
<comment type="caution">
    <text evidence="9">The sequence shown here is derived from an EMBL/GenBank/DDBJ whole genome shotgun (WGS) entry which is preliminary data.</text>
</comment>
<evidence type="ECO:0000256" key="1">
    <source>
        <dbReference type="ARBA" id="ARBA00004123"/>
    </source>
</evidence>
<feature type="coiled-coil region" evidence="6">
    <location>
        <begin position="493"/>
        <end position="520"/>
    </location>
</feature>
<keyword evidence="4" id="KW-0804">Transcription</keyword>
<feature type="domain" description="MADS-box" evidence="7">
    <location>
        <begin position="406"/>
        <end position="454"/>
    </location>
</feature>
<evidence type="ECO:0000256" key="2">
    <source>
        <dbReference type="ARBA" id="ARBA00023015"/>
    </source>
</evidence>
<feature type="domain" description="F-box" evidence="8">
    <location>
        <begin position="17"/>
        <end position="70"/>
    </location>
</feature>
<sequence length="663" mass="73481">MGHARKAKVKHTIDLSSYRISSLPQEIKAKILSNLSTDMAVRASILSSDWRNVWTIMPDIFMCDSKFCYVCPISDSSEAFSISGRSKFVTLVDLALSLHKGLLDAFTIYGTQSYHDLFARWMYMLSTKGPGAIAIKLTYGPHYKIPSSLFSISHLYFLYLKNCSISLPKKFEGFKLLRALKLKVFSSTDSDISNLISSCPLLDVGRLKYFEGINCLSVQAQTLQILEIEGNFEDLHIDAPNIVNIYLTLANTEGHQSVPVQGDRRSYLKQTFGSLTRIKTLGVSGSFLTYLSKGCMLTKVPVVFDHLEIFYLERCLWKWTEVVAACSLFQNAPLLSELEIWSCPHPEAFTRKGIWDQGETEIQTAKLDHLMMITLNGFMGLDWSASIARLGGIICISAPSSSIPSMARKKVALQWITNDSTRRATFKKRRKGLMKKASELATLCGVDACVMVYGAGESQPEVWPEAPGETARIVRRFKDVPELDQCKKMMDMEGFLRQRVDKLREQLHKAQRENRERETALLLHDAITGRRPGLVGLSVEEVASLGWMVENRLHAVRDAIERLHGNRQGVVPEAAALQLPPQPPSQPLAPAYSTGPGHSEMMMQALYPQGWLMAGGDIGALSYSGFSGAGTGTSAGGDITPQFGNMGFGFAWPDAAGQSFPSM</sequence>
<dbReference type="GO" id="GO:0000987">
    <property type="term" value="F:cis-regulatory region sequence-specific DNA binding"/>
    <property type="evidence" value="ECO:0007669"/>
    <property type="project" value="InterPro"/>
</dbReference>
<dbReference type="SUPFAM" id="SSF52047">
    <property type="entry name" value="RNI-like"/>
    <property type="match status" value="1"/>
</dbReference>
<dbReference type="PANTHER" id="PTHR34145:SF28">
    <property type="entry name" value="F-BOX DOMAIN-CONTAINING PROTEIN"/>
    <property type="match status" value="1"/>
</dbReference>
<evidence type="ECO:0000256" key="6">
    <source>
        <dbReference type="SAM" id="Coils"/>
    </source>
</evidence>
<evidence type="ECO:0000313" key="9">
    <source>
        <dbReference type="EMBL" id="OEL34753.1"/>
    </source>
</evidence>
<dbReference type="Gene3D" id="3.80.10.10">
    <property type="entry name" value="Ribonuclease Inhibitor"/>
    <property type="match status" value="1"/>
</dbReference>
<dbReference type="GO" id="GO:0005634">
    <property type="term" value="C:nucleus"/>
    <property type="evidence" value="ECO:0007669"/>
    <property type="project" value="UniProtKB-SubCell"/>
</dbReference>
<evidence type="ECO:0000259" key="7">
    <source>
        <dbReference type="PROSITE" id="PS50066"/>
    </source>
</evidence>
<dbReference type="AlphaFoldDB" id="A0A1E5WBF8"/>
<dbReference type="InterPro" id="IPR055411">
    <property type="entry name" value="LRR_FXL15/At3g58940/PEG3-like"/>
</dbReference>
<keyword evidence="6" id="KW-0175">Coiled coil</keyword>
<keyword evidence="2" id="KW-0805">Transcription regulation</keyword>
<dbReference type="STRING" id="888268.A0A1E5WBF8"/>
<gene>
    <name evidence="9" type="ORF">BAE44_0004228</name>
</gene>
<dbReference type="Pfam" id="PF00319">
    <property type="entry name" value="SRF-TF"/>
    <property type="match status" value="1"/>
</dbReference>
<dbReference type="GO" id="GO:0046983">
    <property type="term" value="F:protein dimerization activity"/>
    <property type="evidence" value="ECO:0007669"/>
    <property type="project" value="InterPro"/>
</dbReference>
<evidence type="ECO:0000259" key="8">
    <source>
        <dbReference type="PROSITE" id="PS50181"/>
    </source>
</evidence>
<keyword evidence="10" id="KW-1185">Reference proteome</keyword>
<dbReference type="Gene3D" id="3.40.1810.10">
    <property type="entry name" value="Transcription factor, MADS-box"/>
    <property type="match status" value="1"/>
</dbReference>
<dbReference type="OrthoDB" id="1424615at2759"/>
<evidence type="ECO:0000256" key="3">
    <source>
        <dbReference type="ARBA" id="ARBA00023125"/>
    </source>
</evidence>
<comment type="subcellular location">
    <subcellularLocation>
        <location evidence="1">Nucleus</location>
    </subcellularLocation>
</comment>
<dbReference type="CDD" id="cd00266">
    <property type="entry name" value="MADS_SRF_like"/>
    <property type="match status" value="1"/>
</dbReference>
<dbReference type="GO" id="GO:0000981">
    <property type="term" value="F:DNA-binding transcription factor activity, RNA polymerase II-specific"/>
    <property type="evidence" value="ECO:0007669"/>
    <property type="project" value="InterPro"/>
</dbReference>
<dbReference type="SUPFAM" id="SSF55455">
    <property type="entry name" value="SRF-like"/>
    <property type="match status" value="1"/>
</dbReference>
<reference evidence="9 10" key="1">
    <citation type="submission" date="2016-09" db="EMBL/GenBank/DDBJ databases">
        <title>The draft genome of Dichanthelium oligosanthes: A C3 panicoid grass species.</title>
        <authorList>
            <person name="Studer A.J."/>
            <person name="Schnable J.C."/>
            <person name="Brutnell T.P."/>
        </authorList>
    </citation>
    <scope>NUCLEOTIDE SEQUENCE [LARGE SCALE GENOMIC DNA]</scope>
    <source>
        <strain evidence="10">cv. Kellogg 1175</strain>
        <tissue evidence="9">Leaf</tissue>
    </source>
</reference>
<dbReference type="InterPro" id="IPR036879">
    <property type="entry name" value="TF_MADSbox_sf"/>
</dbReference>
<evidence type="ECO:0000256" key="5">
    <source>
        <dbReference type="ARBA" id="ARBA00023242"/>
    </source>
</evidence>